<feature type="transmembrane region" description="Helical" evidence="2">
    <location>
        <begin position="54"/>
        <end position="72"/>
    </location>
</feature>
<dbReference type="Proteomes" id="UP000483802">
    <property type="component" value="Unassembled WGS sequence"/>
</dbReference>
<gene>
    <name evidence="3" type="ORF">GPA10_35870</name>
    <name evidence="4" type="ORF">GPA10_41160</name>
</gene>
<keyword evidence="2" id="KW-0812">Transmembrane</keyword>
<dbReference type="NCBIfam" id="NF033634">
    <property type="entry name" value="SLATT_1"/>
    <property type="match status" value="1"/>
</dbReference>
<keyword evidence="5" id="KW-1185">Reference proteome</keyword>
<evidence type="ECO:0000313" key="4">
    <source>
        <dbReference type="EMBL" id="MVO90979.1"/>
    </source>
</evidence>
<dbReference type="AlphaFoldDB" id="A0A6L6X7U4"/>
<evidence type="ECO:0000313" key="3">
    <source>
        <dbReference type="EMBL" id="MVO89985.1"/>
    </source>
</evidence>
<name>A0A6L6X7U4_9ACTN</name>
<dbReference type="Pfam" id="PF14015">
    <property type="entry name" value="DUF4231"/>
    <property type="match status" value="1"/>
</dbReference>
<keyword evidence="2" id="KW-1133">Transmembrane helix</keyword>
<dbReference type="EMBL" id="WPNZ01000044">
    <property type="protein sequence ID" value="MVO90979.1"/>
    <property type="molecule type" value="Genomic_DNA"/>
</dbReference>
<reference evidence="3 5" key="1">
    <citation type="submission" date="2019-11" db="EMBL/GenBank/DDBJ databases">
        <title>Streptomyces typhae sp. nov., a novel endophytic actinomycete isolated from the root of cattail pollen (Typha angustifolia L.).</title>
        <authorList>
            <person name="Peng C."/>
        </authorList>
    </citation>
    <scope>NUCLEOTIDE SEQUENCE [LARGE SCALE GENOMIC DNA]</scope>
    <source>
        <strain evidence="5">p1417</strain>
        <strain evidence="3">P1417</strain>
    </source>
</reference>
<accession>A0A6L6X7U4</accession>
<organism evidence="3 5">
    <name type="scientific">Streptomyces typhae</name>
    <dbReference type="NCBI Taxonomy" id="2681492"/>
    <lineage>
        <taxon>Bacteria</taxon>
        <taxon>Bacillati</taxon>
        <taxon>Actinomycetota</taxon>
        <taxon>Actinomycetes</taxon>
        <taxon>Kitasatosporales</taxon>
        <taxon>Streptomycetaceae</taxon>
        <taxon>Streptomyces</taxon>
    </lineage>
</organism>
<comment type="caution">
    <text evidence="3">The sequence shown here is derived from an EMBL/GenBank/DDBJ whole genome shotgun (WGS) entry which is preliminary data.</text>
</comment>
<evidence type="ECO:0000313" key="5">
    <source>
        <dbReference type="Proteomes" id="UP000483802"/>
    </source>
</evidence>
<dbReference type="EMBL" id="WPNZ01000029">
    <property type="protein sequence ID" value="MVO89985.1"/>
    <property type="molecule type" value="Genomic_DNA"/>
</dbReference>
<evidence type="ECO:0000256" key="1">
    <source>
        <dbReference type="SAM" id="MobiDB-lite"/>
    </source>
</evidence>
<feature type="transmembrane region" description="Helical" evidence="2">
    <location>
        <begin position="78"/>
        <end position="99"/>
    </location>
</feature>
<keyword evidence="2" id="KW-0472">Membrane</keyword>
<proteinExistence type="predicted"/>
<sequence length="181" mass="20189">MRKLEIERRQFLGSTSDLNGAGAGLAAEYREEVPGVRDDYRRSAEHYRRRHNRFQLTVIVGSIMTSVCTTAAAEQGVWSWLAVALSALVSISAGIISYFKFRERSLSLQQTADAIDLEYQAYKLGIRRYKGLDPDAAFAEFAEEIERVRGEQRKKELQLEQPPEVAQGARTHAAASAPSAP</sequence>
<feature type="region of interest" description="Disordered" evidence="1">
    <location>
        <begin position="152"/>
        <end position="181"/>
    </location>
</feature>
<evidence type="ECO:0000256" key="2">
    <source>
        <dbReference type="SAM" id="Phobius"/>
    </source>
</evidence>
<dbReference type="InterPro" id="IPR025325">
    <property type="entry name" value="DUF4231"/>
</dbReference>
<protein>
    <submittedName>
        <fullName evidence="3">DUF4231 domain-containing protein</fullName>
    </submittedName>
</protein>